<dbReference type="AlphaFoldDB" id="A0A7S3L8D8"/>
<evidence type="ECO:0000256" key="2">
    <source>
        <dbReference type="SAM" id="Phobius"/>
    </source>
</evidence>
<sequence>MFRRQSSSNLSSSSRGSRRRSAKQVVQGTQAAAEAHLESNKKYFQYPDVGFVSHIEHSLIYAMINEPSIYPSEVIRRAIEDQDFGEFLVANNASSSQFPEKVCSYAQLSALLSLAMQKWPLPSPGDENKEQHVTTNSVPQTLSQALLRTVVQYATEHGLDREHEIAEFLNPAVERTKQRLGRAIHMKFFLPYFAGAALSIATGNPLPLYLAYTGGMVSYLKDDAVAKEKEHVLKVHKVANRASNVETTSLMDEMEAD</sequence>
<dbReference type="EMBL" id="HBIM01012645">
    <property type="protein sequence ID" value="CAE0413088.1"/>
    <property type="molecule type" value="Transcribed_RNA"/>
</dbReference>
<protein>
    <submittedName>
        <fullName evidence="3">Uncharacterized protein</fullName>
    </submittedName>
</protein>
<feature type="transmembrane region" description="Helical" evidence="2">
    <location>
        <begin position="189"/>
        <end position="212"/>
    </location>
</feature>
<name>A0A7S3L8D8_9STRA</name>
<gene>
    <name evidence="3" type="ORF">ACOF00016_LOCUS10346</name>
</gene>
<feature type="compositionally biased region" description="Low complexity" evidence="1">
    <location>
        <begin position="1"/>
        <end position="15"/>
    </location>
</feature>
<feature type="region of interest" description="Disordered" evidence="1">
    <location>
        <begin position="1"/>
        <end position="29"/>
    </location>
</feature>
<proteinExistence type="predicted"/>
<accession>A0A7S3L8D8</accession>
<evidence type="ECO:0000256" key="1">
    <source>
        <dbReference type="SAM" id="MobiDB-lite"/>
    </source>
</evidence>
<reference evidence="3" key="1">
    <citation type="submission" date="2021-01" db="EMBL/GenBank/DDBJ databases">
        <authorList>
            <person name="Corre E."/>
            <person name="Pelletier E."/>
            <person name="Niang G."/>
            <person name="Scheremetjew M."/>
            <person name="Finn R."/>
            <person name="Kale V."/>
            <person name="Holt S."/>
            <person name="Cochrane G."/>
            <person name="Meng A."/>
            <person name="Brown T."/>
            <person name="Cohen L."/>
        </authorList>
    </citation>
    <scope>NUCLEOTIDE SEQUENCE</scope>
    <source>
        <strain evidence="3">CCMP127</strain>
    </source>
</reference>
<organism evidence="3">
    <name type="scientific">Amphora coffeiformis</name>
    <dbReference type="NCBI Taxonomy" id="265554"/>
    <lineage>
        <taxon>Eukaryota</taxon>
        <taxon>Sar</taxon>
        <taxon>Stramenopiles</taxon>
        <taxon>Ochrophyta</taxon>
        <taxon>Bacillariophyta</taxon>
        <taxon>Bacillariophyceae</taxon>
        <taxon>Bacillariophycidae</taxon>
        <taxon>Thalassiophysales</taxon>
        <taxon>Catenulaceae</taxon>
        <taxon>Amphora</taxon>
    </lineage>
</organism>
<keyword evidence="2" id="KW-0472">Membrane</keyword>
<keyword evidence="2" id="KW-0812">Transmembrane</keyword>
<keyword evidence="2" id="KW-1133">Transmembrane helix</keyword>
<evidence type="ECO:0000313" key="3">
    <source>
        <dbReference type="EMBL" id="CAE0413088.1"/>
    </source>
</evidence>